<evidence type="ECO:0000313" key="6">
    <source>
        <dbReference type="Proteomes" id="UP000298050"/>
    </source>
</evidence>
<reference evidence="5 6" key="1">
    <citation type="submission" date="2019-04" db="EMBL/GenBank/DDBJ databases">
        <title>Taxonomy of novel Haliea sp. from mangrove soil of West Coast of India.</title>
        <authorList>
            <person name="Verma A."/>
            <person name="Kumar P."/>
            <person name="Krishnamurthi S."/>
        </authorList>
    </citation>
    <scope>NUCLEOTIDE SEQUENCE [LARGE SCALE GENOMIC DNA]</scope>
    <source>
        <strain evidence="5 6">SAOS-164</strain>
    </source>
</reference>
<dbReference type="GO" id="GO:0006631">
    <property type="term" value="P:fatty acid metabolic process"/>
    <property type="evidence" value="ECO:0007669"/>
    <property type="project" value="TreeGrafter"/>
</dbReference>
<dbReference type="InterPro" id="IPR020845">
    <property type="entry name" value="AMP-binding_CS"/>
</dbReference>
<comment type="caution">
    <text evidence="5">The sequence shown here is derived from an EMBL/GenBank/DDBJ whole genome shotgun (WGS) entry which is preliminary data.</text>
</comment>
<accession>A0A4Z0M1J3</accession>
<proteinExistence type="inferred from homology"/>
<evidence type="ECO:0000259" key="3">
    <source>
        <dbReference type="Pfam" id="PF00501"/>
    </source>
</evidence>
<dbReference type="AlphaFoldDB" id="A0A4Z0M1J3"/>
<feature type="domain" description="AMP-binding enzyme C-terminal" evidence="4">
    <location>
        <begin position="425"/>
        <end position="502"/>
    </location>
</feature>
<dbReference type="Gene3D" id="3.40.50.12780">
    <property type="entry name" value="N-terminal domain of ligase-like"/>
    <property type="match status" value="1"/>
</dbReference>
<evidence type="ECO:0000256" key="1">
    <source>
        <dbReference type="ARBA" id="ARBA00006432"/>
    </source>
</evidence>
<comment type="similarity">
    <text evidence="1">Belongs to the ATP-dependent AMP-binding enzyme family.</text>
</comment>
<dbReference type="Gene3D" id="3.30.300.30">
    <property type="match status" value="1"/>
</dbReference>
<dbReference type="InterPro" id="IPR000873">
    <property type="entry name" value="AMP-dep_synth/lig_dom"/>
</dbReference>
<dbReference type="OrthoDB" id="9803968at2"/>
<evidence type="ECO:0000259" key="4">
    <source>
        <dbReference type="Pfam" id="PF13193"/>
    </source>
</evidence>
<dbReference type="PANTHER" id="PTHR43201:SF5">
    <property type="entry name" value="MEDIUM-CHAIN ACYL-COA LIGASE ACSF2, MITOCHONDRIAL"/>
    <property type="match status" value="1"/>
</dbReference>
<dbReference type="Pfam" id="PF00501">
    <property type="entry name" value="AMP-binding"/>
    <property type="match status" value="1"/>
</dbReference>
<name>A0A4Z0M1J3_9GAMM</name>
<dbReference type="InterPro" id="IPR025110">
    <property type="entry name" value="AMP-bd_C"/>
</dbReference>
<dbReference type="PANTHER" id="PTHR43201">
    <property type="entry name" value="ACYL-COA SYNTHETASE"/>
    <property type="match status" value="1"/>
</dbReference>
<keyword evidence="6" id="KW-1185">Reference proteome</keyword>
<sequence>MHPYQHAATHPDRLAFVVADSGESLTYRELDEGSNRLAHLLRSIGLQPGDRIAIMLKNTADFPLLYWAAQRSGLFMALLSTHLKPAEAAYIVNDSGARALFFSTAVGETPAVLLAQRETLIPAITHCFDVGDSPLPGAQSLWRAAQDMPVTPIADQVGGYHFLYSSGTTGRPKGIMHKFTPGLIEALSPTEGGTQLYERFDPLVTFNAGPVYHGAPLSSMLVTQRLGGTFVTLYKFDALAALRAIQEYQVCAAQFVPTMFVRMLALPNEVRSAADTSSLKYVLHAAAPCAVGIKRQMIDWWGPIIDEYYGATENIGATYIRAAEWLEKPGSVGRSLQGAMHICDEAGNELPPGEDGILYFEVAEGRGSDYLNDADKTSSSRHPQHPEWATVGDVGHLDEDGYLFLTDRKDFTIISGGVNIYPQAIEDTLILHPCVLDVAVIGIPNPEFGEEVKAIVQPLHWEDAGDELRRQLDDWCHERISAITCPRSYQFVEELPRLPSGKLAKKELRKLFGGDAPWTR</sequence>
<feature type="domain" description="AMP-dependent synthetase/ligase" evidence="3">
    <location>
        <begin position="5"/>
        <end position="360"/>
    </location>
</feature>
<dbReference type="EMBL" id="SRLE01000007">
    <property type="protein sequence ID" value="TGD73304.1"/>
    <property type="molecule type" value="Genomic_DNA"/>
</dbReference>
<dbReference type="GO" id="GO:0031956">
    <property type="term" value="F:medium-chain fatty acid-CoA ligase activity"/>
    <property type="evidence" value="ECO:0007669"/>
    <property type="project" value="TreeGrafter"/>
</dbReference>
<evidence type="ECO:0000256" key="2">
    <source>
        <dbReference type="ARBA" id="ARBA00022598"/>
    </source>
</evidence>
<dbReference type="InterPro" id="IPR042099">
    <property type="entry name" value="ANL_N_sf"/>
</dbReference>
<dbReference type="Proteomes" id="UP000298050">
    <property type="component" value="Unassembled WGS sequence"/>
</dbReference>
<dbReference type="SUPFAM" id="SSF56801">
    <property type="entry name" value="Acetyl-CoA synthetase-like"/>
    <property type="match status" value="1"/>
</dbReference>
<evidence type="ECO:0000313" key="5">
    <source>
        <dbReference type="EMBL" id="TGD73304.1"/>
    </source>
</evidence>
<gene>
    <name evidence="5" type="ORF">E4634_09710</name>
</gene>
<protein>
    <submittedName>
        <fullName evidence="5">Acyl-CoA synthetase</fullName>
    </submittedName>
</protein>
<dbReference type="Pfam" id="PF13193">
    <property type="entry name" value="AMP-binding_C"/>
    <property type="match status" value="1"/>
</dbReference>
<dbReference type="RefSeq" id="WP_135443345.1">
    <property type="nucleotide sequence ID" value="NZ_SRLE01000007.1"/>
</dbReference>
<keyword evidence="2" id="KW-0436">Ligase</keyword>
<organism evidence="5 6">
    <name type="scientific">Mangrovimicrobium sediminis</name>
    <dbReference type="NCBI Taxonomy" id="2562682"/>
    <lineage>
        <taxon>Bacteria</taxon>
        <taxon>Pseudomonadati</taxon>
        <taxon>Pseudomonadota</taxon>
        <taxon>Gammaproteobacteria</taxon>
        <taxon>Cellvibrionales</taxon>
        <taxon>Halieaceae</taxon>
        <taxon>Mangrovimicrobium</taxon>
    </lineage>
</organism>
<dbReference type="PROSITE" id="PS00455">
    <property type="entry name" value="AMP_BINDING"/>
    <property type="match status" value="1"/>
</dbReference>
<dbReference type="InterPro" id="IPR045851">
    <property type="entry name" value="AMP-bd_C_sf"/>
</dbReference>